<keyword evidence="5 7" id="KW-1133">Transmembrane helix</keyword>
<feature type="transmembrane region" description="Helical" evidence="7">
    <location>
        <begin position="418"/>
        <end position="435"/>
    </location>
</feature>
<name>A0A3B0TZZ3_9ZZZZ</name>
<feature type="transmembrane region" description="Helical" evidence="7">
    <location>
        <begin position="77"/>
        <end position="97"/>
    </location>
</feature>
<feature type="transmembrane region" description="Helical" evidence="7">
    <location>
        <begin position="117"/>
        <end position="139"/>
    </location>
</feature>
<evidence type="ECO:0000256" key="4">
    <source>
        <dbReference type="ARBA" id="ARBA00022692"/>
    </source>
</evidence>
<accession>A0A3B0TZZ3</accession>
<feature type="transmembrane region" description="Helical" evidence="7">
    <location>
        <begin position="368"/>
        <end position="386"/>
    </location>
</feature>
<keyword evidence="4 7" id="KW-0812">Transmembrane</keyword>
<reference evidence="8" key="1">
    <citation type="submission" date="2018-06" db="EMBL/GenBank/DDBJ databases">
        <authorList>
            <person name="Zhirakovskaya E."/>
        </authorList>
    </citation>
    <scope>NUCLEOTIDE SEQUENCE</scope>
</reference>
<protein>
    <submittedName>
        <fullName evidence="8">Probable poly(Beta-D-mannuronate) O-acetylase</fullName>
        <ecNumber evidence="8">2.3.1.-</ecNumber>
    </submittedName>
</protein>
<evidence type="ECO:0000313" key="8">
    <source>
        <dbReference type="EMBL" id="VAW24175.1"/>
    </source>
</evidence>
<feature type="transmembrane region" description="Helical" evidence="7">
    <location>
        <begin position="455"/>
        <end position="478"/>
    </location>
</feature>
<proteinExistence type="inferred from homology"/>
<dbReference type="Pfam" id="PF03062">
    <property type="entry name" value="MBOAT"/>
    <property type="match status" value="1"/>
</dbReference>
<feature type="transmembrane region" description="Helical" evidence="7">
    <location>
        <begin position="222"/>
        <end position="243"/>
    </location>
</feature>
<dbReference type="AlphaFoldDB" id="A0A3B0TZZ3"/>
<dbReference type="GO" id="GO:0005886">
    <property type="term" value="C:plasma membrane"/>
    <property type="evidence" value="ECO:0007669"/>
    <property type="project" value="UniProtKB-SubCell"/>
</dbReference>
<keyword evidence="8" id="KW-0808">Transferase</keyword>
<dbReference type="InterPro" id="IPR024194">
    <property type="entry name" value="Ac/AlaTfrase_AlgI/DltB"/>
</dbReference>
<evidence type="ECO:0000256" key="1">
    <source>
        <dbReference type="ARBA" id="ARBA00004651"/>
    </source>
</evidence>
<evidence type="ECO:0000256" key="2">
    <source>
        <dbReference type="ARBA" id="ARBA00010323"/>
    </source>
</evidence>
<dbReference type="PIRSF" id="PIRSF016636">
    <property type="entry name" value="AlgI_DltB"/>
    <property type="match status" value="1"/>
</dbReference>
<organism evidence="8">
    <name type="scientific">hydrothermal vent metagenome</name>
    <dbReference type="NCBI Taxonomy" id="652676"/>
    <lineage>
        <taxon>unclassified sequences</taxon>
        <taxon>metagenomes</taxon>
        <taxon>ecological metagenomes</taxon>
    </lineage>
</organism>
<comment type="similarity">
    <text evidence="2">Belongs to the membrane-bound acyltransferase family.</text>
</comment>
<feature type="transmembrane region" description="Helical" evidence="7">
    <location>
        <begin position="306"/>
        <end position="324"/>
    </location>
</feature>
<dbReference type="InterPro" id="IPR051085">
    <property type="entry name" value="MB_O-acyltransferase"/>
</dbReference>
<dbReference type="InterPro" id="IPR028362">
    <property type="entry name" value="AlgI"/>
</dbReference>
<dbReference type="PANTHER" id="PTHR13285">
    <property type="entry name" value="ACYLTRANSFERASE"/>
    <property type="match status" value="1"/>
</dbReference>
<feature type="transmembrane region" description="Helical" evidence="7">
    <location>
        <begin position="28"/>
        <end position="56"/>
    </location>
</feature>
<evidence type="ECO:0000256" key="3">
    <source>
        <dbReference type="ARBA" id="ARBA00022475"/>
    </source>
</evidence>
<dbReference type="PANTHER" id="PTHR13285:SF18">
    <property type="entry name" value="PROTEIN-CYSTEINE N-PALMITOYLTRANSFERASE RASP"/>
    <property type="match status" value="1"/>
</dbReference>
<dbReference type="GO" id="GO:0016746">
    <property type="term" value="F:acyltransferase activity"/>
    <property type="evidence" value="ECO:0007669"/>
    <property type="project" value="UniProtKB-KW"/>
</dbReference>
<evidence type="ECO:0000256" key="6">
    <source>
        <dbReference type="ARBA" id="ARBA00023136"/>
    </source>
</evidence>
<feature type="transmembrane region" description="Helical" evidence="7">
    <location>
        <begin position="5"/>
        <end position="22"/>
    </location>
</feature>
<evidence type="ECO:0000256" key="5">
    <source>
        <dbReference type="ARBA" id="ARBA00022989"/>
    </source>
</evidence>
<comment type="subcellular location">
    <subcellularLocation>
        <location evidence="1">Cell membrane</location>
        <topology evidence="1">Multi-pass membrane protein</topology>
    </subcellularLocation>
</comment>
<gene>
    <name evidence="8" type="ORF">MNBD_BACTEROID01-1596</name>
</gene>
<keyword evidence="8" id="KW-0012">Acyltransferase</keyword>
<dbReference type="EC" id="2.3.1.-" evidence="8"/>
<feature type="transmembrane region" description="Helical" evidence="7">
    <location>
        <begin position="330"/>
        <end position="348"/>
    </location>
</feature>
<keyword evidence="6 7" id="KW-0472">Membrane</keyword>
<sequence>MLPYLLYYLIFLTVVSLLYYSVNERCRHYVLFAASLLFIAAFSLPVALFSLAFTTLNYFLGLLLDRFKGRPALKNKIFWLGIVADVGILAFFKYINIFFENINSPLSLTAFDVKMPYLTLLIPLGISYYTFQALGYLILISRGSEQAERNYARFATFLLFFPKFLSGPVERSGHFFPQIKSPGAFDRDKASSGLRLLLWGAFKKIVIANNLYEPVSNVYNDIYSYTGISLIIVLFIQVIYIYFDFSGYTDMALGSAKIFGIDLIDNFKRPFLAKNVSEFWKRWHISLSSWCNDFIFIPFIVKFRKWGNTAAVAGIFLTFFIIGVWHGANWTFVVLGILQGIAVVYEFYTKKIRFNIAARLPQYMVNTLGRFFVFLFMAVSMVFFYANSLTEALYFISHLFSDIKSGVNVHGLIANRPAFLLAIACFILIFIVEMLNERGKGIMPFYLKQPWWVRWAGYFIGISLIYLSGSGIESFYYMRF</sequence>
<evidence type="ECO:0000256" key="7">
    <source>
        <dbReference type="SAM" id="Phobius"/>
    </source>
</evidence>
<dbReference type="PIRSF" id="PIRSF500217">
    <property type="entry name" value="AlgI"/>
    <property type="match status" value="1"/>
</dbReference>
<keyword evidence="3" id="KW-1003">Cell membrane</keyword>
<dbReference type="EMBL" id="UOEP01000206">
    <property type="protein sequence ID" value="VAW24175.1"/>
    <property type="molecule type" value="Genomic_DNA"/>
</dbReference>
<dbReference type="GO" id="GO:0042121">
    <property type="term" value="P:alginic acid biosynthetic process"/>
    <property type="evidence" value="ECO:0007669"/>
    <property type="project" value="InterPro"/>
</dbReference>
<dbReference type="InterPro" id="IPR004299">
    <property type="entry name" value="MBOAT_fam"/>
</dbReference>